<keyword evidence="1" id="KW-0812">Transmembrane</keyword>
<name>A0A849JV60_9MICO</name>
<dbReference type="AlphaFoldDB" id="A0A849JV60"/>
<dbReference type="RefSeq" id="WP_171246740.1">
    <property type="nucleotide sequence ID" value="NZ_JABFAJ010000011.1"/>
</dbReference>
<accession>A0A849JV60</accession>
<organism evidence="2 3">
    <name type="scientific">Isoptericola sediminis</name>
    <dbReference type="NCBI Taxonomy" id="2733572"/>
    <lineage>
        <taxon>Bacteria</taxon>
        <taxon>Bacillati</taxon>
        <taxon>Actinomycetota</taxon>
        <taxon>Actinomycetes</taxon>
        <taxon>Micrococcales</taxon>
        <taxon>Promicromonosporaceae</taxon>
        <taxon>Isoptericola</taxon>
    </lineage>
</organism>
<feature type="transmembrane region" description="Helical" evidence="1">
    <location>
        <begin position="12"/>
        <end position="32"/>
    </location>
</feature>
<dbReference type="Pfam" id="PF10011">
    <property type="entry name" value="DUF2254"/>
    <property type="match status" value="1"/>
</dbReference>
<feature type="transmembrane region" description="Helical" evidence="1">
    <location>
        <begin position="105"/>
        <end position="124"/>
    </location>
</feature>
<reference evidence="2 3" key="1">
    <citation type="submission" date="2020-05" db="EMBL/GenBank/DDBJ databases">
        <title>Genome sequence of Isoptericola sp. JC619 isolated from Chilika lagoon, India.</title>
        <authorList>
            <person name="Kumar D."/>
            <person name="Appam K."/>
            <person name="Gandham S."/>
            <person name="Uppada J."/>
            <person name="Sasikala C."/>
            <person name="Venkata Ramana C."/>
        </authorList>
    </citation>
    <scope>NUCLEOTIDE SEQUENCE [LARGE SCALE GENOMIC DNA]</scope>
    <source>
        <strain evidence="2 3">JC619</strain>
    </source>
</reference>
<dbReference type="EMBL" id="JABFAJ010000011">
    <property type="protein sequence ID" value="NNU27246.1"/>
    <property type="molecule type" value="Genomic_DNA"/>
</dbReference>
<protein>
    <submittedName>
        <fullName evidence="2">DUF2254 domain-containing protein</fullName>
    </submittedName>
</protein>
<evidence type="ECO:0000313" key="3">
    <source>
        <dbReference type="Proteomes" id="UP000557204"/>
    </source>
</evidence>
<evidence type="ECO:0000313" key="2">
    <source>
        <dbReference type="EMBL" id="NNU27246.1"/>
    </source>
</evidence>
<feature type="transmembrane region" description="Helical" evidence="1">
    <location>
        <begin position="58"/>
        <end position="84"/>
    </location>
</feature>
<gene>
    <name evidence="2" type="ORF">HLI28_06785</name>
</gene>
<evidence type="ECO:0000256" key="1">
    <source>
        <dbReference type="SAM" id="Phobius"/>
    </source>
</evidence>
<keyword evidence="1" id="KW-0472">Membrane</keyword>
<dbReference type="InterPro" id="IPR018723">
    <property type="entry name" value="DUF2254_membrane"/>
</dbReference>
<comment type="caution">
    <text evidence="2">The sequence shown here is derived from an EMBL/GenBank/DDBJ whole genome shotgun (WGS) entry which is preliminary data.</text>
</comment>
<sequence length="438" mass="46192">MISAWLSRARESFWFLPAVLGAVALVAARGMVVVDRTLQDAGIDVPLLDSLSADGGRAVLTAIAGSVLTVAATSFSITISVMATTSSVYGPRLVRNFMADRANQWVLATFTATFLYALVVLGDIQPQGSGESVPTLAVHLAIVLAVVNVAVLVFFIHHIAQSVQVTTLEQRVRRELETAVDRVFPADPADHQVTTDTELDGPPQVRAAGSGHVEHVDLAGLVRGAKACDGRIELVVGPGDHVIEGEPLARVRGDLDGLTDVVRNGVVLGPARTPHQDVGFAVQDLTEMAVRALSLGANDPYTAASALDALGNGLVRVVSREPAPRGRTDADGTVRLVVPWPTAEELVRSVVTALRTYGVDAPVALDALLRLLERLEDAAERSAVREAIREQVEVLRAAYVASEPLDADATPVLERMDALQGRLGNVPDPSTPGQGVAG</sequence>
<keyword evidence="1" id="KW-1133">Transmembrane helix</keyword>
<proteinExistence type="predicted"/>
<keyword evidence="3" id="KW-1185">Reference proteome</keyword>
<dbReference type="Proteomes" id="UP000557204">
    <property type="component" value="Unassembled WGS sequence"/>
</dbReference>
<feature type="transmembrane region" description="Helical" evidence="1">
    <location>
        <begin position="136"/>
        <end position="156"/>
    </location>
</feature>